<dbReference type="PROSITE" id="PS00108">
    <property type="entry name" value="PROTEIN_KINASE_ST"/>
    <property type="match status" value="1"/>
</dbReference>
<evidence type="ECO:0000256" key="2">
    <source>
        <dbReference type="ARBA" id="ARBA00022527"/>
    </source>
</evidence>
<keyword evidence="8 12" id="KW-0067">ATP-binding</keyword>
<dbReference type="FunFam" id="3.30.200.20:FF:000039">
    <property type="entry name" value="receptor-like protein kinase FERONIA"/>
    <property type="match status" value="1"/>
</dbReference>
<evidence type="ECO:0000256" key="14">
    <source>
        <dbReference type="SAM" id="Phobius"/>
    </source>
</evidence>
<evidence type="ECO:0000256" key="6">
    <source>
        <dbReference type="ARBA" id="ARBA00022741"/>
    </source>
</evidence>
<evidence type="ECO:0000256" key="8">
    <source>
        <dbReference type="ARBA" id="ARBA00022840"/>
    </source>
</evidence>
<feature type="compositionally biased region" description="Basic and acidic residues" evidence="13">
    <location>
        <begin position="800"/>
        <end position="812"/>
    </location>
</feature>
<dbReference type="Proteomes" id="UP001324115">
    <property type="component" value="Unassembled WGS sequence"/>
</dbReference>
<dbReference type="GO" id="GO:0004714">
    <property type="term" value="F:transmembrane receptor protein tyrosine kinase activity"/>
    <property type="evidence" value="ECO:0007669"/>
    <property type="project" value="InterPro"/>
</dbReference>
<evidence type="ECO:0000256" key="9">
    <source>
        <dbReference type="ARBA" id="ARBA00022989"/>
    </source>
</evidence>
<keyword evidence="18" id="KW-1185">Reference proteome</keyword>
<dbReference type="PROSITE" id="PS50011">
    <property type="entry name" value="PROTEIN_KINASE_DOM"/>
    <property type="match status" value="1"/>
</dbReference>
<dbReference type="FunFam" id="1.10.510.10:FF:000252">
    <property type="entry name" value="Receptor-like protein kinase FERONIA"/>
    <property type="match status" value="1"/>
</dbReference>
<evidence type="ECO:0000256" key="5">
    <source>
        <dbReference type="ARBA" id="ARBA00022729"/>
    </source>
</evidence>
<keyword evidence="7" id="KW-0418">Kinase</keyword>
<evidence type="ECO:0000256" key="7">
    <source>
        <dbReference type="ARBA" id="ARBA00022777"/>
    </source>
</evidence>
<feature type="region of interest" description="Disordered" evidence="13">
    <location>
        <begin position="800"/>
        <end position="819"/>
    </location>
</feature>
<evidence type="ECO:0000256" key="3">
    <source>
        <dbReference type="ARBA" id="ARBA00022679"/>
    </source>
</evidence>
<dbReference type="FunFam" id="2.60.120.430:FF:000005">
    <property type="entry name" value="Putative receptor-like protein kinase"/>
    <property type="match status" value="1"/>
</dbReference>
<dbReference type="GO" id="GO:0005524">
    <property type="term" value="F:ATP binding"/>
    <property type="evidence" value="ECO:0007669"/>
    <property type="project" value="UniProtKB-UniRule"/>
</dbReference>
<feature type="domain" description="Protein kinase" evidence="16">
    <location>
        <begin position="506"/>
        <end position="785"/>
    </location>
</feature>
<dbReference type="GO" id="GO:0004674">
    <property type="term" value="F:protein serine/threonine kinase activity"/>
    <property type="evidence" value="ECO:0007669"/>
    <property type="project" value="UniProtKB-KW"/>
</dbReference>
<keyword evidence="5 15" id="KW-0732">Signal</keyword>
<keyword evidence="9 14" id="KW-1133">Transmembrane helix</keyword>
<keyword evidence="4 14" id="KW-0812">Transmembrane</keyword>
<keyword evidence="11" id="KW-0325">Glycoprotein</keyword>
<dbReference type="PANTHER" id="PTHR27003">
    <property type="entry name" value="OS07G0166700 PROTEIN"/>
    <property type="match status" value="1"/>
</dbReference>
<dbReference type="AlphaFoldDB" id="A0AAN7J2K8"/>
<keyword evidence="2" id="KW-0723">Serine/threonine-protein kinase</keyword>
<dbReference type="PANTHER" id="PTHR27003:SF59">
    <property type="entry name" value="PROTEIN KINASE DOMAIN-CONTAINING PROTEIN"/>
    <property type="match status" value="1"/>
</dbReference>
<comment type="subcellular location">
    <subcellularLocation>
        <location evidence="1">Membrane</location>
        <topology evidence="1">Single-pass type I membrane protein</topology>
    </subcellularLocation>
</comment>
<dbReference type="InterPro" id="IPR011009">
    <property type="entry name" value="Kinase-like_dom_sf"/>
</dbReference>
<accession>A0AAN7J2K8</accession>
<sequence length="849" mass="94582">MFLSQKILFQLSLLLLLHFSILVLLSLAYTVPDKYFINCGASFNTTINDSRVFVGDQNSCSFSTGKSENVTSSNSSTAPVLYQTARIYRQPCSYKFEINQNGTYLVRLHFFVFLSPAANLSDALFNVSASGFSLLTNFSIRNSSSSPLIKEFLLSFAEGEFGIHFIPSQESSLAFINAIEIFLAPESFIPDSSPRVTSSGSNGNYSALHSQVLHTIYRINVGGPIIEHDELWRKWIPDGSYLFNPPEAATNVSYFGALNYQPEQVTKYIAPDLVYQTATLLNIDNSSNSSFLNLTWGFPVTKNATHLVRVHLCDIVTKPTNGLWFPSDLWFNLSIYRNFGKIIDPYSIYYELDAPFYFDFVVDSDDSGFLNVSIVPQQDSPMHYAFLNGLEIMEFMKKSGSIPKECESKKYSCKIKESNKNHSSKCPPVIIVPVSSGAVVIMIIVVVLVLKCRKGVSDQSSAVLLYGGTSFNKKLTERSVDATLPPNLNLSLRISFAEIKYATKNFNAKFLVGEGGFGKVYKGTLRSGVKVAVKRSEPGHGQGLKEFQTEIIVLSQIRHRHLVSLIGYCDEGSEMILVYEFMEKGTLRDQLYHSKGNPERSSSRFELSWKQRLEICIGAARGLHYLHTGPAGGIIHHDLKSSNILLDEDYVAKVGDFGLSKSGVSDTDHFTMGIKGSFGYLDPEYFRTLQFTAKSDVYSFGVVLFEVLCARPAVDNSLLSEQVSLAEWGMLWQRKGQLEKIIDPLLVGKIKPSSLKKFGETAEKCLKANAAERPVMHEVLWDLTFALQLQGITIHREPHEDSSTSVYQKEEDSSTSTSLELQLPVICHLPSTRTLIEEDDGSNTTASEV</sequence>
<dbReference type="InterPro" id="IPR024788">
    <property type="entry name" value="Malectin-like_Carb-bd_dom"/>
</dbReference>
<dbReference type="InterPro" id="IPR045272">
    <property type="entry name" value="ANXUR1/2-like"/>
</dbReference>
<dbReference type="Gene3D" id="2.60.120.430">
    <property type="entry name" value="Galactose-binding lectin"/>
    <property type="match status" value="2"/>
</dbReference>
<proteinExistence type="predicted"/>
<dbReference type="SMART" id="SM00220">
    <property type="entry name" value="S_TKc"/>
    <property type="match status" value="1"/>
</dbReference>
<reference evidence="17 18" key="1">
    <citation type="journal article" date="2023" name="G3 (Bethesda)">
        <title>A haplotype-resolved chromosome-scale genome for Quercus rubra L. provides insights into the genetics of adaptive traits for red oak species.</title>
        <authorList>
            <person name="Kapoor B."/>
            <person name="Jenkins J."/>
            <person name="Schmutz J."/>
            <person name="Zhebentyayeva T."/>
            <person name="Kuelheim C."/>
            <person name="Coggeshall M."/>
            <person name="Heim C."/>
            <person name="Lasky J.R."/>
            <person name="Leites L."/>
            <person name="Islam-Faridi N."/>
            <person name="Romero-Severson J."/>
            <person name="DeLeo V.L."/>
            <person name="Lucas S.M."/>
            <person name="Lazic D."/>
            <person name="Gailing O."/>
            <person name="Carlson J."/>
            <person name="Staton M."/>
        </authorList>
    </citation>
    <scope>NUCLEOTIDE SEQUENCE [LARGE SCALE GENOMIC DNA]</scope>
    <source>
        <strain evidence="17">Pseudo-F2</strain>
    </source>
</reference>
<dbReference type="InterPro" id="IPR000719">
    <property type="entry name" value="Prot_kinase_dom"/>
</dbReference>
<evidence type="ECO:0000313" key="17">
    <source>
        <dbReference type="EMBL" id="KAK4595797.1"/>
    </source>
</evidence>
<dbReference type="FunFam" id="2.60.120.430:FF:000013">
    <property type="entry name" value="Putative receptor-like protein kinase"/>
    <property type="match status" value="1"/>
</dbReference>
<feature type="binding site" evidence="12">
    <location>
        <position position="534"/>
    </location>
    <ligand>
        <name>ATP</name>
        <dbReference type="ChEBI" id="CHEBI:30616"/>
    </ligand>
</feature>
<comment type="caution">
    <text evidence="17">The sequence shown here is derived from an EMBL/GenBank/DDBJ whole genome shotgun (WGS) entry which is preliminary data.</text>
</comment>
<dbReference type="GO" id="GO:0009506">
    <property type="term" value="C:plasmodesma"/>
    <property type="evidence" value="ECO:0007669"/>
    <property type="project" value="TreeGrafter"/>
</dbReference>
<dbReference type="Pfam" id="PF07714">
    <property type="entry name" value="PK_Tyr_Ser-Thr"/>
    <property type="match status" value="1"/>
</dbReference>
<evidence type="ECO:0000256" key="1">
    <source>
        <dbReference type="ARBA" id="ARBA00004479"/>
    </source>
</evidence>
<keyword evidence="3" id="KW-0808">Transferase</keyword>
<evidence type="ECO:0000256" key="12">
    <source>
        <dbReference type="PROSITE-ProRule" id="PRU10141"/>
    </source>
</evidence>
<evidence type="ECO:0000256" key="4">
    <source>
        <dbReference type="ARBA" id="ARBA00022692"/>
    </source>
</evidence>
<dbReference type="Pfam" id="PF12819">
    <property type="entry name" value="Malectin_like"/>
    <property type="match status" value="1"/>
</dbReference>
<dbReference type="CDD" id="cd14066">
    <property type="entry name" value="STKc_IRAK"/>
    <property type="match status" value="1"/>
</dbReference>
<keyword evidence="6 12" id="KW-0547">Nucleotide-binding</keyword>
<evidence type="ECO:0000256" key="13">
    <source>
        <dbReference type="SAM" id="MobiDB-lite"/>
    </source>
</evidence>
<gene>
    <name evidence="17" type="ORF">RGQ29_014054</name>
</gene>
<feature type="chain" id="PRO_5042945584" description="Protein kinase domain-containing protein" evidence="15">
    <location>
        <begin position="29"/>
        <end position="849"/>
    </location>
</feature>
<dbReference type="Gene3D" id="1.10.510.10">
    <property type="entry name" value="Transferase(Phosphotransferase) domain 1"/>
    <property type="match status" value="1"/>
</dbReference>
<organism evidence="17 18">
    <name type="scientific">Quercus rubra</name>
    <name type="common">Northern red oak</name>
    <name type="synonym">Quercus borealis</name>
    <dbReference type="NCBI Taxonomy" id="3512"/>
    <lineage>
        <taxon>Eukaryota</taxon>
        <taxon>Viridiplantae</taxon>
        <taxon>Streptophyta</taxon>
        <taxon>Embryophyta</taxon>
        <taxon>Tracheophyta</taxon>
        <taxon>Spermatophyta</taxon>
        <taxon>Magnoliopsida</taxon>
        <taxon>eudicotyledons</taxon>
        <taxon>Gunneridae</taxon>
        <taxon>Pentapetalae</taxon>
        <taxon>rosids</taxon>
        <taxon>fabids</taxon>
        <taxon>Fagales</taxon>
        <taxon>Fagaceae</taxon>
        <taxon>Quercus</taxon>
    </lineage>
</organism>
<protein>
    <recommendedName>
        <fullName evidence="16">Protein kinase domain-containing protein</fullName>
    </recommendedName>
</protein>
<feature type="signal peptide" evidence="15">
    <location>
        <begin position="1"/>
        <end position="28"/>
    </location>
</feature>
<keyword evidence="10 14" id="KW-0472">Membrane</keyword>
<evidence type="ECO:0000313" key="18">
    <source>
        <dbReference type="Proteomes" id="UP001324115"/>
    </source>
</evidence>
<dbReference type="Gene3D" id="3.30.200.20">
    <property type="entry name" value="Phosphorylase Kinase, domain 1"/>
    <property type="match status" value="1"/>
</dbReference>
<dbReference type="InterPro" id="IPR008271">
    <property type="entry name" value="Ser/Thr_kinase_AS"/>
</dbReference>
<dbReference type="InterPro" id="IPR017441">
    <property type="entry name" value="Protein_kinase_ATP_BS"/>
</dbReference>
<evidence type="ECO:0000259" key="16">
    <source>
        <dbReference type="PROSITE" id="PS50011"/>
    </source>
</evidence>
<dbReference type="PROSITE" id="PS00107">
    <property type="entry name" value="PROTEIN_KINASE_ATP"/>
    <property type="match status" value="1"/>
</dbReference>
<name>A0AAN7J2K8_QUERU</name>
<dbReference type="EMBL" id="JAXUIC010000003">
    <property type="protein sequence ID" value="KAK4595797.1"/>
    <property type="molecule type" value="Genomic_DNA"/>
</dbReference>
<evidence type="ECO:0000256" key="11">
    <source>
        <dbReference type="ARBA" id="ARBA00023180"/>
    </source>
</evidence>
<dbReference type="SUPFAM" id="SSF56112">
    <property type="entry name" value="Protein kinase-like (PK-like)"/>
    <property type="match status" value="1"/>
</dbReference>
<dbReference type="InterPro" id="IPR001245">
    <property type="entry name" value="Ser-Thr/Tyr_kinase_cat_dom"/>
</dbReference>
<evidence type="ECO:0000256" key="10">
    <source>
        <dbReference type="ARBA" id="ARBA00023136"/>
    </source>
</evidence>
<feature type="transmembrane region" description="Helical" evidence="14">
    <location>
        <begin position="429"/>
        <end position="450"/>
    </location>
</feature>
<evidence type="ECO:0000256" key="15">
    <source>
        <dbReference type="SAM" id="SignalP"/>
    </source>
</evidence>
<dbReference type="GO" id="GO:0005886">
    <property type="term" value="C:plasma membrane"/>
    <property type="evidence" value="ECO:0007669"/>
    <property type="project" value="TreeGrafter"/>
</dbReference>